<organism evidence="1 2">
    <name type="scientific">Sphingobium yanoikuyae</name>
    <name type="common">Sphingomonas yanoikuyae</name>
    <dbReference type="NCBI Taxonomy" id="13690"/>
    <lineage>
        <taxon>Bacteria</taxon>
        <taxon>Pseudomonadati</taxon>
        <taxon>Pseudomonadota</taxon>
        <taxon>Alphaproteobacteria</taxon>
        <taxon>Sphingomonadales</taxon>
        <taxon>Sphingomonadaceae</taxon>
        <taxon>Sphingobium</taxon>
    </lineage>
</organism>
<protein>
    <submittedName>
        <fullName evidence="1">Uncharacterized protein</fullName>
    </submittedName>
</protein>
<evidence type="ECO:0000313" key="2">
    <source>
        <dbReference type="Proteomes" id="UP000077262"/>
    </source>
</evidence>
<gene>
    <name evidence="1" type="ORF">AX777_05875</name>
</gene>
<dbReference type="AlphaFoldDB" id="A0A177JR63"/>
<comment type="caution">
    <text evidence="1">The sequence shown here is derived from an EMBL/GenBank/DDBJ whole genome shotgun (WGS) entry which is preliminary data.</text>
</comment>
<dbReference type="Proteomes" id="UP000077262">
    <property type="component" value="Unassembled WGS sequence"/>
</dbReference>
<sequence length="225" mass="25346">MDMEWKSVGLTGIYVVMRCSAPVDTIAILHSNLRATDTVRIRAGAVHTNGEIVSPVYDSGLVPAYEGLKFDPYTTKTIVDLGAPVQSLFWRFDFVSPGNPDGQVKAARIVMGERVEVSGINFGWEKLMLNDSQIVTGPNYEDVDEYPSRPGVKAKLGRMDEDAFNRFDAFMMQVGSAKPVLFAPEPYNPDTVQHWTVYGRMKAWKFQNPYHDWWDIEPEVHGLRA</sequence>
<name>A0A177JR63_SPHYA</name>
<accession>A0A177JR63</accession>
<evidence type="ECO:0000313" key="1">
    <source>
        <dbReference type="EMBL" id="OAH42765.1"/>
    </source>
</evidence>
<dbReference type="EMBL" id="LSTR01000040">
    <property type="protein sequence ID" value="OAH42765.1"/>
    <property type="molecule type" value="Genomic_DNA"/>
</dbReference>
<proteinExistence type="predicted"/>
<reference evidence="1 2" key="1">
    <citation type="submission" date="2016-02" db="EMBL/GenBank/DDBJ databases">
        <authorList>
            <person name="Wen L."/>
            <person name="He K."/>
            <person name="Yang H."/>
        </authorList>
    </citation>
    <scope>NUCLEOTIDE SEQUENCE [LARGE SCALE GENOMIC DNA]</scope>
    <source>
        <strain evidence="1 2">CD09_2</strain>
    </source>
</reference>